<evidence type="ECO:0000313" key="4">
    <source>
        <dbReference type="EMBL" id="SFG20523.1"/>
    </source>
</evidence>
<dbReference type="KEGG" id="mphy:MCBMB27_01274"/>
<dbReference type="Proteomes" id="UP000185487">
    <property type="component" value="Chromosome"/>
</dbReference>
<keyword evidence="1" id="KW-0175">Coiled coil</keyword>
<reference evidence="3 5" key="1">
    <citation type="submission" date="2016-04" db="EMBL/GenBank/DDBJ databases">
        <title>Complete genome sequencing and analysis of CBMB27, Methylobacterium phyllosphaerae isolated from leaf tissues of rice (Oryza sativa L.).</title>
        <authorList>
            <person name="Lee Y."/>
            <person name="Hwangbo K."/>
            <person name="Chung H."/>
            <person name="Yoo J."/>
            <person name="Kim K.Y."/>
            <person name="Sa T.M."/>
            <person name="Um Y."/>
            <person name="Madhaiyan M."/>
        </authorList>
    </citation>
    <scope>NUCLEOTIDE SEQUENCE [LARGE SCALE GENOMIC DNA]</scope>
    <source>
        <strain evidence="3 5">CBMB27</strain>
    </source>
</reference>
<evidence type="ECO:0000313" key="3">
    <source>
        <dbReference type="EMBL" id="APT30565.1"/>
    </source>
</evidence>
<dbReference type="Proteomes" id="UP000199140">
    <property type="component" value="Unassembled WGS sequence"/>
</dbReference>
<proteinExistence type="predicted"/>
<reference evidence="4 6" key="2">
    <citation type="submission" date="2016-10" db="EMBL/GenBank/DDBJ databases">
        <authorList>
            <person name="Varghese N."/>
            <person name="Submissions S."/>
        </authorList>
    </citation>
    <scope>NUCLEOTIDE SEQUENCE [LARGE SCALE GENOMIC DNA]</scope>
    <source>
        <strain evidence="4 6">CBMB27</strain>
    </source>
</reference>
<evidence type="ECO:0000313" key="6">
    <source>
        <dbReference type="Proteomes" id="UP000199140"/>
    </source>
</evidence>
<gene>
    <name evidence="3" type="ORF">MCBMB27_01274</name>
    <name evidence="4" type="ORF">SAMN05192567_10159</name>
</gene>
<feature type="coiled-coil region" evidence="1">
    <location>
        <begin position="16"/>
        <end position="43"/>
    </location>
</feature>
<dbReference type="AlphaFoldDB" id="A0AAE8HMK5"/>
<accession>A0AAE8HMK5</accession>
<sequence length="260" mass="29341">MAESSPWSFSLTREDILARKMKREQIAEELEKLQRQLEAEDKWFEAIKLIVPHDLLSSIEEAVAGAKEGPEKVSIWRQAVADALAAADFGMLPKDVALFIKEHGSAEAKERIVRNPNGVYNALYRMHKDGQIVRHGDKFYRIDLYEDLLASGELDDDADDRGSSGVNAFILSLVGEWDRVLPRDVIAKLREHEEYSKRVERNPQYGYSALARLVRQGRLEKDGAYYSRTLKKNEPSDVPASNGSDAGSDDDGRPRALRLV</sequence>
<dbReference type="EMBL" id="CP015367">
    <property type="protein sequence ID" value="APT30565.1"/>
    <property type="molecule type" value="Genomic_DNA"/>
</dbReference>
<feature type="region of interest" description="Disordered" evidence="2">
    <location>
        <begin position="227"/>
        <end position="260"/>
    </location>
</feature>
<evidence type="ECO:0000256" key="2">
    <source>
        <dbReference type="SAM" id="MobiDB-lite"/>
    </source>
</evidence>
<protein>
    <submittedName>
        <fullName evidence="4">Uncharacterized protein</fullName>
    </submittedName>
</protein>
<organism evidence="4 6">
    <name type="scientific">Methylobacterium phyllosphaerae</name>
    <dbReference type="NCBI Taxonomy" id="418223"/>
    <lineage>
        <taxon>Bacteria</taxon>
        <taxon>Pseudomonadati</taxon>
        <taxon>Pseudomonadota</taxon>
        <taxon>Alphaproteobacteria</taxon>
        <taxon>Hyphomicrobiales</taxon>
        <taxon>Methylobacteriaceae</taxon>
        <taxon>Methylobacterium</taxon>
    </lineage>
</organism>
<keyword evidence="5" id="KW-1185">Reference proteome</keyword>
<dbReference type="EMBL" id="FOPK01000001">
    <property type="protein sequence ID" value="SFG20523.1"/>
    <property type="molecule type" value="Genomic_DNA"/>
</dbReference>
<evidence type="ECO:0000256" key="1">
    <source>
        <dbReference type="SAM" id="Coils"/>
    </source>
</evidence>
<name>A0AAE8HMK5_9HYPH</name>
<evidence type="ECO:0000313" key="5">
    <source>
        <dbReference type="Proteomes" id="UP000185487"/>
    </source>
</evidence>